<proteinExistence type="predicted"/>
<dbReference type="EMBL" id="EAAA01000761">
    <property type="status" value="NOT_ANNOTATED_CDS"/>
    <property type="molecule type" value="Genomic_DNA"/>
</dbReference>
<sequence>RAYFFRQPSNMTVNAGDPEVIIQCHIKNFEGDVMWSKDGFAFSKPNNSPFPRYSFVQTGQHQGLRIVNIQPEDDGEYNCQASTKFVRLRSRNARLTVLVAPQSLEISPMNSGLINVQENKHVTIECRASDARPTAIVTWSVGINNEEPNAHNSQATSPETKLATTTSSITMSPTRSDNGTILRCFARNSATSTPVSTEGILNVLYAPQQPAIDTHASDTLRAGEEAIMTCTSVGGNPLPTLIWKIGGNVINRAFTRSGTTVTSQLRHLVRPQDHGKTVTCAASSLALYIPLTTSVTLNVHYAPASVDIVQHPREGAIENTTLTLSCTATKSNPPSVLTCTVGLARHRSPQYPIYVSLKNEGPIVENGNELYSIFKAFNDSLKSVQTKVPLKILFPPTSVHLIMHHPKPVAGVVTNLEAGQTVQLLCQSQGGRPTPTLTWTKNGNPVADDGRKTRILPGTTVCREIGSNCNILEIVLDETDNLAEYACLATHVASRTPKRSTMTLQVLFLARALTVEQSPESLASDEAVSFICETSSSNPASAITWYRDGSLISTAKVEKLTTRDGRNGGMISNSRIRFIPNYTFNGARITCRAENPILRKSTEKSLTMNVEFSPRFAKKIFRFAATEGKREIEIFIPVRGNPSNMTYLWSRLIPSQRNSAIGSENEGILRIRNVHLSDAGMYQLKAINTRGESSINVLFSVYYAPRISDLSGPKTVVIGDDVIMTCTIDSLPLTTNIPNPERLVYDVTTKPGTSRLMIRNVTQSDRGTYRCIAANGVGTAGTSEFKLSIKFGAVIDRRNTPIKVARPPPTGVRKRVAIVCRAFGNPDVTFQWKDNIKCILSHVLFRYVSEFRRHDHDLFSSTLYINVAHLKGGFYVTKFTCDVTNSLGFDRTYISIVPMGVPDTPTELRITNHTFDAITVAWRPAFDGGKKQSFVLQYK</sequence>
<feature type="region of interest" description="Disordered" evidence="7">
    <location>
        <begin position="147"/>
        <end position="173"/>
    </location>
</feature>
<evidence type="ECO:0000256" key="2">
    <source>
        <dbReference type="ARBA" id="ARBA00022737"/>
    </source>
</evidence>
<feature type="domain" description="Ig-like" evidence="8">
    <location>
        <begin position="705"/>
        <end position="788"/>
    </location>
</feature>
<evidence type="ECO:0000256" key="6">
    <source>
        <dbReference type="ARBA" id="ARBA00023319"/>
    </source>
</evidence>
<feature type="domain" description="Ig-like" evidence="8">
    <location>
        <begin position="101"/>
        <end position="196"/>
    </location>
</feature>
<dbReference type="InterPro" id="IPR013098">
    <property type="entry name" value="Ig_I-set"/>
</dbReference>
<dbReference type="SMART" id="SM00408">
    <property type="entry name" value="IGc2"/>
    <property type="match status" value="5"/>
</dbReference>
<dbReference type="OMA" id="IEGYSPG"/>
<evidence type="ECO:0000259" key="8">
    <source>
        <dbReference type="PROSITE" id="PS50835"/>
    </source>
</evidence>
<dbReference type="InterPro" id="IPR003599">
    <property type="entry name" value="Ig_sub"/>
</dbReference>
<keyword evidence="10" id="KW-1185">Reference proteome</keyword>
<dbReference type="Pfam" id="PF08205">
    <property type="entry name" value="C2-set_2"/>
    <property type="match status" value="4"/>
</dbReference>
<dbReference type="STRING" id="7719.ENSCINP00000032689"/>
<accession>H2XSQ5</accession>
<feature type="domain" description="Ig-like" evidence="8">
    <location>
        <begin position="408"/>
        <end position="503"/>
    </location>
</feature>
<dbReference type="PROSITE" id="PS50835">
    <property type="entry name" value="IG_LIKE"/>
    <property type="match status" value="7"/>
</dbReference>
<evidence type="ECO:0000313" key="10">
    <source>
        <dbReference type="Proteomes" id="UP000008144"/>
    </source>
</evidence>
<dbReference type="SMART" id="SM00409">
    <property type="entry name" value="IG"/>
    <property type="match status" value="6"/>
</dbReference>
<dbReference type="InterPro" id="IPR007110">
    <property type="entry name" value="Ig-like_dom"/>
</dbReference>
<dbReference type="InterPro" id="IPR051275">
    <property type="entry name" value="Cell_adhesion_signaling"/>
</dbReference>
<dbReference type="CDD" id="cd00096">
    <property type="entry name" value="Ig"/>
    <property type="match status" value="1"/>
</dbReference>
<keyword evidence="4" id="KW-1015">Disulfide bond</keyword>
<dbReference type="Pfam" id="PF07679">
    <property type="entry name" value="I-set"/>
    <property type="match status" value="2"/>
</dbReference>
<dbReference type="SUPFAM" id="SSF49265">
    <property type="entry name" value="Fibronectin type III"/>
    <property type="match status" value="1"/>
</dbReference>
<evidence type="ECO:0000256" key="3">
    <source>
        <dbReference type="ARBA" id="ARBA00023136"/>
    </source>
</evidence>
<keyword evidence="6" id="KW-0393">Immunoglobulin domain</keyword>
<protein>
    <recommendedName>
        <fullName evidence="8">Ig-like domain-containing protein</fullName>
    </recommendedName>
</protein>
<feature type="domain" description="Ig-like" evidence="8">
    <location>
        <begin position="210"/>
        <end position="296"/>
    </location>
</feature>
<evidence type="ECO:0000313" key="9">
    <source>
        <dbReference type="Ensembl" id="ENSCINP00000032689.1"/>
    </source>
</evidence>
<dbReference type="GO" id="GO:0005886">
    <property type="term" value="C:plasma membrane"/>
    <property type="evidence" value="ECO:0000318"/>
    <property type="project" value="GO_Central"/>
</dbReference>
<dbReference type="HOGENOM" id="CLU_003881_0_0_1"/>
<dbReference type="PANTHER" id="PTHR11640">
    <property type="entry name" value="NEPHRIN"/>
    <property type="match status" value="1"/>
</dbReference>
<evidence type="ECO:0000256" key="5">
    <source>
        <dbReference type="ARBA" id="ARBA00023180"/>
    </source>
</evidence>
<feature type="domain" description="Ig-like" evidence="8">
    <location>
        <begin position="614"/>
        <end position="696"/>
    </location>
</feature>
<dbReference type="InterPro" id="IPR003598">
    <property type="entry name" value="Ig_sub2"/>
</dbReference>
<dbReference type="InterPro" id="IPR013783">
    <property type="entry name" value="Ig-like_fold"/>
</dbReference>
<keyword evidence="3" id="KW-0472">Membrane</keyword>
<dbReference type="PANTHER" id="PTHR11640:SF136">
    <property type="entry name" value="NEPHRIN"/>
    <property type="match status" value="1"/>
</dbReference>
<reference evidence="9" key="3">
    <citation type="submission" date="2025-08" db="UniProtKB">
        <authorList>
            <consortium name="Ensembl"/>
        </authorList>
    </citation>
    <scope>IDENTIFICATION</scope>
</reference>
<name>H2XSQ5_CIOIN</name>
<reference evidence="9" key="4">
    <citation type="submission" date="2025-09" db="UniProtKB">
        <authorList>
            <consortium name="Ensembl"/>
        </authorList>
    </citation>
    <scope>IDENTIFICATION</scope>
</reference>
<organism evidence="9 10">
    <name type="scientific">Ciona intestinalis</name>
    <name type="common">Transparent sea squirt</name>
    <name type="synonym">Ascidia intestinalis</name>
    <dbReference type="NCBI Taxonomy" id="7719"/>
    <lineage>
        <taxon>Eukaryota</taxon>
        <taxon>Metazoa</taxon>
        <taxon>Chordata</taxon>
        <taxon>Tunicata</taxon>
        <taxon>Ascidiacea</taxon>
        <taxon>Phlebobranchia</taxon>
        <taxon>Cionidae</taxon>
        <taxon>Ciona</taxon>
    </lineage>
</organism>
<reference evidence="9" key="2">
    <citation type="journal article" date="2008" name="Genome Biol.">
        <title>Improved genome assembly and evidence-based global gene model set for the chordate Ciona intestinalis: new insight into intron and operon populations.</title>
        <authorList>
            <person name="Satou Y."/>
            <person name="Mineta K."/>
            <person name="Ogasawara M."/>
            <person name="Sasakura Y."/>
            <person name="Shoguchi E."/>
            <person name="Ueno K."/>
            <person name="Yamada L."/>
            <person name="Matsumoto J."/>
            <person name="Wasserscheid J."/>
            <person name="Dewar K."/>
            <person name="Wiley G.B."/>
            <person name="Macmil S.L."/>
            <person name="Roe B.A."/>
            <person name="Zeller R.W."/>
            <person name="Hastings K.E."/>
            <person name="Lemaire P."/>
            <person name="Lindquist E."/>
            <person name="Endo T."/>
            <person name="Hotta K."/>
            <person name="Inaba K."/>
        </authorList>
    </citation>
    <scope>NUCLEOTIDE SEQUENCE [LARGE SCALE GENOMIC DNA]</scope>
    <source>
        <strain evidence="9">wild type</strain>
    </source>
</reference>
<dbReference type="Proteomes" id="UP000008144">
    <property type="component" value="Chromosome 11"/>
</dbReference>
<dbReference type="Ensembl" id="ENSCINT00000034088.1">
    <property type="protein sequence ID" value="ENSCINP00000032689.1"/>
    <property type="gene ID" value="ENSCING00000024899.1"/>
</dbReference>
<dbReference type="GO" id="GO:0005911">
    <property type="term" value="C:cell-cell junction"/>
    <property type="evidence" value="ECO:0000318"/>
    <property type="project" value="GO_Central"/>
</dbReference>
<feature type="domain" description="Ig-like" evidence="8">
    <location>
        <begin position="1"/>
        <end position="96"/>
    </location>
</feature>
<dbReference type="GO" id="GO:0050839">
    <property type="term" value="F:cell adhesion molecule binding"/>
    <property type="evidence" value="ECO:0000318"/>
    <property type="project" value="GO_Central"/>
</dbReference>
<dbReference type="Gene3D" id="2.60.40.10">
    <property type="entry name" value="Immunoglobulins"/>
    <property type="match status" value="8"/>
</dbReference>
<keyword evidence="2" id="KW-0677">Repeat</keyword>
<dbReference type="InParanoid" id="H2XSQ5"/>
<keyword evidence="5" id="KW-0325">Glycoprotein</keyword>
<dbReference type="AlphaFoldDB" id="H2XSQ5"/>
<dbReference type="SUPFAM" id="SSF48726">
    <property type="entry name" value="Immunoglobulin"/>
    <property type="match status" value="7"/>
</dbReference>
<evidence type="ECO:0000256" key="4">
    <source>
        <dbReference type="ARBA" id="ARBA00023157"/>
    </source>
</evidence>
<dbReference type="GO" id="GO:0098609">
    <property type="term" value="P:cell-cell adhesion"/>
    <property type="evidence" value="ECO:0000318"/>
    <property type="project" value="GO_Central"/>
</dbReference>
<dbReference type="InterPro" id="IPR036116">
    <property type="entry name" value="FN3_sf"/>
</dbReference>
<reference evidence="10" key="1">
    <citation type="journal article" date="2002" name="Science">
        <title>The draft genome of Ciona intestinalis: insights into chordate and vertebrate origins.</title>
        <authorList>
            <person name="Dehal P."/>
            <person name="Satou Y."/>
            <person name="Campbell R.K."/>
            <person name="Chapman J."/>
            <person name="Degnan B."/>
            <person name="De Tomaso A."/>
            <person name="Davidson B."/>
            <person name="Di Gregorio A."/>
            <person name="Gelpke M."/>
            <person name="Goodstein D.M."/>
            <person name="Harafuji N."/>
            <person name="Hastings K.E."/>
            <person name="Ho I."/>
            <person name="Hotta K."/>
            <person name="Huang W."/>
            <person name="Kawashima T."/>
            <person name="Lemaire P."/>
            <person name="Martinez D."/>
            <person name="Meinertzhagen I.A."/>
            <person name="Necula S."/>
            <person name="Nonaka M."/>
            <person name="Putnam N."/>
            <person name="Rash S."/>
            <person name="Saiga H."/>
            <person name="Satake M."/>
            <person name="Terry A."/>
            <person name="Yamada L."/>
            <person name="Wang H.G."/>
            <person name="Awazu S."/>
            <person name="Azumi K."/>
            <person name="Boore J."/>
            <person name="Branno M."/>
            <person name="Chin-Bow S."/>
            <person name="DeSantis R."/>
            <person name="Doyle S."/>
            <person name="Francino P."/>
            <person name="Keys D.N."/>
            <person name="Haga S."/>
            <person name="Hayashi H."/>
            <person name="Hino K."/>
            <person name="Imai K.S."/>
            <person name="Inaba K."/>
            <person name="Kano S."/>
            <person name="Kobayashi K."/>
            <person name="Kobayashi M."/>
            <person name="Lee B.I."/>
            <person name="Makabe K.W."/>
            <person name="Manohar C."/>
            <person name="Matassi G."/>
            <person name="Medina M."/>
            <person name="Mochizuki Y."/>
            <person name="Mount S."/>
            <person name="Morishita T."/>
            <person name="Miura S."/>
            <person name="Nakayama A."/>
            <person name="Nishizaka S."/>
            <person name="Nomoto H."/>
            <person name="Ohta F."/>
            <person name="Oishi K."/>
            <person name="Rigoutsos I."/>
            <person name="Sano M."/>
            <person name="Sasaki A."/>
            <person name="Sasakura Y."/>
            <person name="Shoguchi E."/>
            <person name="Shin-i T."/>
            <person name="Spagnuolo A."/>
            <person name="Stainier D."/>
            <person name="Suzuki M.M."/>
            <person name="Tassy O."/>
            <person name="Takatori N."/>
            <person name="Tokuoka M."/>
            <person name="Yagi K."/>
            <person name="Yoshizaki F."/>
            <person name="Wada S."/>
            <person name="Zhang C."/>
            <person name="Hyatt P.D."/>
            <person name="Larimer F."/>
            <person name="Detter C."/>
            <person name="Doggett N."/>
            <person name="Glavina T."/>
            <person name="Hawkins T."/>
            <person name="Richardson P."/>
            <person name="Lucas S."/>
            <person name="Kohara Y."/>
            <person name="Levine M."/>
            <person name="Satoh N."/>
            <person name="Rokhsar D.S."/>
        </authorList>
    </citation>
    <scope>NUCLEOTIDE SEQUENCE [LARGE SCALE GENOMIC DNA]</scope>
</reference>
<dbReference type="GeneTree" id="ENSGT00940000159510"/>
<dbReference type="InterPro" id="IPR036179">
    <property type="entry name" value="Ig-like_dom_sf"/>
</dbReference>
<evidence type="ECO:0000256" key="7">
    <source>
        <dbReference type="SAM" id="MobiDB-lite"/>
    </source>
</evidence>
<comment type="subcellular location">
    <subcellularLocation>
        <location evidence="1">Membrane</location>
        <topology evidence="1">Single-pass type I membrane protein</topology>
    </subcellularLocation>
</comment>
<feature type="domain" description="Ig-like" evidence="8">
    <location>
        <begin position="510"/>
        <end position="607"/>
    </location>
</feature>
<evidence type="ECO:0000256" key="1">
    <source>
        <dbReference type="ARBA" id="ARBA00004479"/>
    </source>
</evidence>
<dbReference type="InterPro" id="IPR013162">
    <property type="entry name" value="CD80_C2-set"/>
</dbReference>